<gene>
    <name evidence="2" type="ORF">EpCFBP13511_10945</name>
    <name evidence="1" type="ORF">IFT93_15210</name>
</gene>
<name>A0A357SMW8_9GAMM</name>
<dbReference type="EMBL" id="JACYNN010000011">
    <property type="protein sequence ID" value="MBD8107748.1"/>
    <property type="molecule type" value="Genomic_DNA"/>
</dbReference>
<reference evidence="2 3" key="1">
    <citation type="journal article" date="2019" name="Sci. Rep.">
        <title>Differences in resource use lead to coexistence of seed-transmitted microbial populations.</title>
        <authorList>
            <person name="Torres-Cortes G."/>
            <person name="Garcia B.J."/>
            <person name="Compant S."/>
            <person name="Rezki S."/>
            <person name="Jones P."/>
            <person name="Preveaux A."/>
            <person name="Briand M."/>
            <person name="Roulet A."/>
            <person name="Bouchez O."/>
            <person name="Jacobson D."/>
            <person name="Barret M."/>
        </authorList>
    </citation>
    <scope>NUCLEOTIDE SEQUENCE [LARGE SCALE GENOMIC DNA]</scope>
    <source>
        <strain evidence="2 3">CFBP13511</strain>
    </source>
</reference>
<sequence>MLRALPALGAFFFRRQHGEEIPDSRDLKNAIQPAKNEFSKVKYLKNLFQYYTVSTRITVLPGVAAV</sequence>
<dbReference type="OrthoDB" id="9958361at2"/>
<accession>A0A357SMW8</accession>
<dbReference type="AlphaFoldDB" id="A0A357SMW8"/>
<proteinExistence type="predicted"/>
<dbReference type="Proteomes" id="UP000306393">
    <property type="component" value="Unassembled WGS sequence"/>
</dbReference>
<evidence type="ECO:0000313" key="4">
    <source>
        <dbReference type="Proteomes" id="UP000661012"/>
    </source>
</evidence>
<evidence type="ECO:0000313" key="2">
    <source>
        <dbReference type="EMBL" id="TKJ90379.1"/>
    </source>
</evidence>
<organism evidence="2 3">
    <name type="scientific">Erwinia persicina</name>
    <dbReference type="NCBI Taxonomy" id="55211"/>
    <lineage>
        <taxon>Bacteria</taxon>
        <taxon>Pseudomonadati</taxon>
        <taxon>Pseudomonadota</taxon>
        <taxon>Gammaproteobacteria</taxon>
        <taxon>Enterobacterales</taxon>
        <taxon>Erwiniaceae</taxon>
        <taxon>Erwinia</taxon>
    </lineage>
</organism>
<dbReference type="KEGG" id="epe:CI789_19835"/>
<protein>
    <submittedName>
        <fullName evidence="2">Uncharacterized protein</fullName>
    </submittedName>
</protein>
<dbReference type="RefSeq" id="WP_118665292.1">
    <property type="nucleotide sequence ID" value="NZ_CP022725.1"/>
</dbReference>
<comment type="caution">
    <text evidence="2">The sequence shown here is derived from an EMBL/GenBank/DDBJ whole genome shotgun (WGS) entry which is preliminary data.</text>
</comment>
<reference evidence="1 4" key="2">
    <citation type="journal article" date="2020" name="FEMS Microbiol. Ecol.">
        <title>Temporal dynamics of bacterial communities during seed development and maturation.</title>
        <authorList>
            <person name="Chesneau G."/>
            <person name="Torres-Cortes G."/>
            <person name="Briand M."/>
            <person name="Darrasse A."/>
            <person name="Preveaux A."/>
            <person name="Marais C."/>
            <person name="Jacques M.A."/>
            <person name="Shade A."/>
            <person name="Barret M."/>
        </authorList>
    </citation>
    <scope>NUCLEOTIDE SEQUENCE [LARGE SCALE GENOMIC DNA]</scope>
    <source>
        <strain evidence="1 4">CFBP13732</strain>
    </source>
</reference>
<keyword evidence="4" id="KW-1185">Reference proteome</keyword>
<evidence type="ECO:0000313" key="1">
    <source>
        <dbReference type="EMBL" id="MBD8107748.1"/>
    </source>
</evidence>
<evidence type="ECO:0000313" key="3">
    <source>
        <dbReference type="Proteomes" id="UP000306393"/>
    </source>
</evidence>
<dbReference type="EMBL" id="QGAC01000009">
    <property type="protein sequence ID" value="TKJ90379.1"/>
    <property type="molecule type" value="Genomic_DNA"/>
</dbReference>
<dbReference type="Proteomes" id="UP000661012">
    <property type="component" value="Unassembled WGS sequence"/>
</dbReference>